<dbReference type="InterPro" id="IPR040338">
    <property type="entry name" value="At1g67623-like"/>
</dbReference>
<dbReference type="InterPro" id="IPR057136">
    <property type="entry name" value="At2g35280_TPR_dom"/>
</dbReference>
<organism evidence="2 3">
    <name type="scientific">Cuscuta europaea</name>
    <name type="common">European dodder</name>
    <dbReference type="NCBI Taxonomy" id="41803"/>
    <lineage>
        <taxon>Eukaryota</taxon>
        <taxon>Viridiplantae</taxon>
        <taxon>Streptophyta</taxon>
        <taxon>Embryophyta</taxon>
        <taxon>Tracheophyta</taxon>
        <taxon>Spermatophyta</taxon>
        <taxon>Magnoliopsida</taxon>
        <taxon>eudicotyledons</taxon>
        <taxon>Gunneridae</taxon>
        <taxon>Pentapetalae</taxon>
        <taxon>asterids</taxon>
        <taxon>lamiids</taxon>
        <taxon>Solanales</taxon>
        <taxon>Convolvulaceae</taxon>
        <taxon>Cuscuteae</taxon>
        <taxon>Cuscuta</taxon>
        <taxon>Cuscuta subgen. Cuscuta</taxon>
    </lineage>
</organism>
<evidence type="ECO:0000259" key="1">
    <source>
        <dbReference type="Pfam" id="PF23310"/>
    </source>
</evidence>
<evidence type="ECO:0000313" key="3">
    <source>
        <dbReference type="Proteomes" id="UP001152484"/>
    </source>
</evidence>
<dbReference type="Proteomes" id="UP001152484">
    <property type="component" value="Unassembled WGS sequence"/>
</dbReference>
<dbReference type="PANTHER" id="PTHR33784:SF10">
    <property type="entry name" value="F-BOX PROTEIN"/>
    <property type="match status" value="1"/>
</dbReference>
<gene>
    <name evidence="2" type="ORF">CEURO_LOCUS12421</name>
</gene>
<dbReference type="OrthoDB" id="1293639at2759"/>
<feature type="domain" description="At2g35280-like TPR" evidence="1">
    <location>
        <begin position="91"/>
        <end position="191"/>
    </location>
</feature>
<sequence>MTLMGEATYEQKPNKRRWRRAKRTAKINLIPRDIIVDILVRVASDSLPDLLHAKFSCHEWNELGDDVNVYKHASLAEFPVISSWKPESAEKKRKVASFLNKCIDAQNLEALFRRGVVGYFNGKEQEYALECLRKAGNAGHVGAVYVICIISMLFMGGEDKEKGMEVLSAMKKSDELRGKVGDARRELTSIVKEIWNGDFVVHRQKPDCCSREDHCCTKTGWDADEENLSIDCPYCKCDFEISVIDSVLAPSLNNR</sequence>
<reference evidence="2" key="1">
    <citation type="submission" date="2022-07" db="EMBL/GenBank/DDBJ databases">
        <authorList>
            <person name="Macas J."/>
            <person name="Novak P."/>
            <person name="Neumann P."/>
        </authorList>
    </citation>
    <scope>NUCLEOTIDE SEQUENCE</scope>
</reference>
<proteinExistence type="predicted"/>
<keyword evidence="3" id="KW-1185">Reference proteome</keyword>
<protein>
    <recommendedName>
        <fullName evidence="1">At2g35280-like TPR domain-containing protein</fullName>
    </recommendedName>
</protein>
<comment type="caution">
    <text evidence="2">The sequence shown here is derived from an EMBL/GenBank/DDBJ whole genome shotgun (WGS) entry which is preliminary data.</text>
</comment>
<evidence type="ECO:0000313" key="2">
    <source>
        <dbReference type="EMBL" id="CAH9093722.1"/>
    </source>
</evidence>
<dbReference type="AlphaFoldDB" id="A0A9P1EB07"/>
<accession>A0A9P1EB07</accession>
<dbReference type="PANTHER" id="PTHR33784">
    <property type="entry name" value="OS05G0482100 PROTEIN"/>
    <property type="match status" value="1"/>
</dbReference>
<name>A0A9P1EB07_CUSEU</name>
<dbReference type="Pfam" id="PF23310">
    <property type="entry name" value="TPR_27"/>
    <property type="match status" value="1"/>
</dbReference>
<dbReference type="EMBL" id="CAMAPE010000031">
    <property type="protein sequence ID" value="CAH9093722.1"/>
    <property type="molecule type" value="Genomic_DNA"/>
</dbReference>